<accession>A0A069E625</accession>
<dbReference type="SFLD" id="SFLDG01129">
    <property type="entry name" value="C1.5:_HAD__Beta-PGM__Phosphata"/>
    <property type="match status" value="1"/>
</dbReference>
<dbReference type="STRING" id="1280949.HAD_08520"/>
<reference evidence="4 5" key="1">
    <citation type="journal article" date="2014" name="Antonie Van Leeuwenhoek">
        <title>Hyphomonas beringensis sp. nov. and Hyphomonas chukchiensis sp. nov., isolated from surface seawater of the Bering Sea and Chukchi Sea.</title>
        <authorList>
            <person name="Li C."/>
            <person name="Lai Q."/>
            <person name="Li G."/>
            <person name="Dong C."/>
            <person name="Wang J."/>
            <person name="Liao Y."/>
            <person name="Shao Z."/>
        </authorList>
    </citation>
    <scope>NUCLEOTIDE SEQUENCE [LARGE SCALE GENOMIC DNA]</scope>
    <source>
        <strain evidence="4 5">MHS-3</strain>
    </source>
</reference>
<dbReference type="AlphaFoldDB" id="A0A069E625"/>
<dbReference type="PANTHER" id="PTHR46470">
    <property type="entry name" value="N-ACYLNEURAMINATE-9-PHOSPHATASE"/>
    <property type="match status" value="1"/>
</dbReference>
<dbReference type="NCBIfam" id="TIGR01549">
    <property type="entry name" value="HAD-SF-IA-v1"/>
    <property type="match status" value="1"/>
</dbReference>
<dbReference type="eggNOG" id="COG1011">
    <property type="taxonomic scope" value="Bacteria"/>
</dbReference>
<evidence type="ECO:0000313" key="5">
    <source>
        <dbReference type="Proteomes" id="UP000027446"/>
    </source>
</evidence>
<comment type="caution">
    <text evidence="4">The sequence shown here is derived from an EMBL/GenBank/DDBJ whole genome shotgun (WGS) entry which is preliminary data.</text>
</comment>
<sequence>MSEAPSCVLLDLDNTLYEYDPAHTAGMDAVREYAEQQLRISAADFDDCFHAARAEIKQRLGPTGSSHHRLLYFQRTLEKAGLATQPMNALQMEQVYWSAFLSKATLFDEVLEFLDDLRIAGIPAIIVTDLTAQIQLRKLLYFNLNKYVDWMVTSEESGADKPAIGIFHLALAKIGGVEGKVWMIGDDPGKDIAGARDALGCTTLQKVHKLEKFTPDAAATPDAVFSRFGDLRSTLTDLL</sequence>
<dbReference type="SFLD" id="SFLDS00003">
    <property type="entry name" value="Haloacid_Dehalogenase"/>
    <property type="match status" value="1"/>
</dbReference>
<dbReference type="PATRIC" id="fig|1280949.3.peg.1738"/>
<evidence type="ECO:0000313" key="4">
    <source>
        <dbReference type="EMBL" id="KCZ85715.1"/>
    </source>
</evidence>
<dbReference type="GO" id="GO:0044281">
    <property type="term" value="P:small molecule metabolic process"/>
    <property type="evidence" value="ECO:0007669"/>
    <property type="project" value="UniProtKB-ARBA"/>
</dbReference>
<name>A0A069E625_9PROT</name>
<dbReference type="Gene3D" id="3.40.50.1000">
    <property type="entry name" value="HAD superfamily/HAD-like"/>
    <property type="match status" value="1"/>
</dbReference>
<keyword evidence="2 4" id="KW-0378">Hydrolase</keyword>
<dbReference type="EMBL" id="ARYH01000001">
    <property type="protein sequence ID" value="KCZ85715.1"/>
    <property type="molecule type" value="Genomic_DNA"/>
</dbReference>
<evidence type="ECO:0000256" key="1">
    <source>
        <dbReference type="ARBA" id="ARBA00001946"/>
    </source>
</evidence>
<dbReference type="InterPro" id="IPR036412">
    <property type="entry name" value="HAD-like_sf"/>
</dbReference>
<organism evidence="4 5">
    <name type="scientific">Hyphomonas adhaerens MHS-3</name>
    <dbReference type="NCBI Taxonomy" id="1280949"/>
    <lineage>
        <taxon>Bacteria</taxon>
        <taxon>Pseudomonadati</taxon>
        <taxon>Pseudomonadota</taxon>
        <taxon>Alphaproteobacteria</taxon>
        <taxon>Hyphomonadales</taxon>
        <taxon>Hyphomonadaceae</taxon>
        <taxon>Hyphomonas</taxon>
    </lineage>
</organism>
<dbReference type="Pfam" id="PF00702">
    <property type="entry name" value="Hydrolase"/>
    <property type="match status" value="1"/>
</dbReference>
<dbReference type="InterPro" id="IPR006439">
    <property type="entry name" value="HAD-SF_hydro_IA"/>
</dbReference>
<keyword evidence="3" id="KW-0460">Magnesium</keyword>
<dbReference type="InterPro" id="IPR023214">
    <property type="entry name" value="HAD_sf"/>
</dbReference>
<dbReference type="InterPro" id="IPR051400">
    <property type="entry name" value="HAD-like_hydrolase"/>
</dbReference>
<dbReference type="Proteomes" id="UP000027446">
    <property type="component" value="Unassembled WGS sequence"/>
</dbReference>
<protein>
    <submittedName>
        <fullName evidence="4">Haloacid dehalogenase domain protein hydrolase</fullName>
    </submittedName>
</protein>
<proteinExistence type="predicted"/>
<gene>
    <name evidence="4" type="ORF">HAD_08520</name>
</gene>
<dbReference type="GO" id="GO:0016787">
    <property type="term" value="F:hydrolase activity"/>
    <property type="evidence" value="ECO:0007669"/>
    <property type="project" value="UniProtKB-KW"/>
</dbReference>
<evidence type="ECO:0000256" key="3">
    <source>
        <dbReference type="ARBA" id="ARBA00022842"/>
    </source>
</evidence>
<keyword evidence="5" id="KW-1185">Reference proteome</keyword>
<comment type="cofactor">
    <cofactor evidence="1">
        <name>Mg(2+)</name>
        <dbReference type="ChEBI" id="CHEBI:18420"/>
    </cofactor>
</comment>
<dbReference type="Gene3D" id="1.20.120.710">
    <property type="entry name" value="Haloacid dehalogenase hydrolase-like domain"/>
    <property type="match status" value="1"/>
</dbReference>
<evidence type="ECO:0000256" key="2">
    <source>
        <dbReference type="ARBA" id="ARBA00022801"/>
    </source>
</evidence>
<dbReference type="SUPFAM" id="SSF56784">
    <property type="entry name" value="HAD-like"/>
    <property type="match status" value="1"/>
</dbReference>